<comment type="similarity">
    <text evidence="1">Belongs to the PrpD family.</text>
</comment>
<protein>
    <submittedName>
        <fullName evidence="5">MmgE/PrpD family protein</fullName>
    </submittedName>
</protein>
<comment type="caution">
    <text evidence="5">The sequence shown here is derived from an EMBL/GenBank/DDBJ whole genome shotgun (WGS) entry which is preliminary data.</text>
</comment>
<dbReference type="EMBL" id="JAHWXP010000004">
    <property type="protein sequence ID" value="MBY8338083.1"/>
    <property type="molecule type" value="Genomic_DNA"/>
</dbReference>
<evidence type="ECO:0000256" key="2">
    <source>
        <dbReference type="SAM" id="SignalP"/>
    </source>
</evidence>
<dbReference type="InterPro" id="IPR045336">
    <property type="entry name" value="MmgE_PrpD_N"/>
</dbReference>
<dbReference type="PROSITE" id="PS51318">
    <property type="entry name" value="TAT"/>
    <property type="match status" value="1"/>
</dbReference>
<gene>
    <name evidence="5" type="ORF">KYN89_13615</name>
</gene>
<feature type="signal peptide" evidence="2">
    <location>
        <begin position="1"/>
        <end position="24"/>
    </location>
</feature>
<dbReference type="Pfam" id="PF03972">
    <property type="entry name" value="MmgE_PrpD_N"/>
    <property type="match status" value="1"/>
</dbReference>
<dbReference type="InterPro" id="IPR045337">
    <property type="entry name" value="MmgE_PrpD_C"/>
</dbReference>
<evidence type="ECO:0000259" key="4">
    <source>
        <dbReference type="Pfam" id="PF19305"/>
    </source>
</evidence>
<evidence type="ECO:0000313" key="6">
    <source>
        <dbReference type="Proteomes" id="UP000759298"/>
    </source>
</evidence>
<proteinExistence type="inferred from homology"/>
<dbReference type="InterPro" id="IPR042188">
    <property type="entry name" value="MmgE/PrpD_sf_2"/>
</dbReference>
<dbReference type="PANTHER" id="PTHR16943">
    <property type="entry name" value="2-METHYLCITRATE DEHYDRATASE-RELATED"/>
    <property type="match status" value="1"/>
</dbReference>
<dbReference type="Gene3D" id="3.30.1330.120">
    <property type="entry name" value="2-methylcitrate dehydratase PrpD"/>
    <property type="match status" value="1"/>
</dbReference>
<dbReference type="PANTHER" id="PTHR16943:SF8">
    <property type="entry name" value="2-METHYLCITRATE DEHYDRATASE"/>
    <property type="match status" value="1"/>
</dbReference>
<organism evidence="5 6">
    <name type="scientific">Alteriqipengyuania abyssalis</name>
    <dbReference type="NCBI Taxonomy" id="2860200"/>
    <lineage>
        <taxon>Bacteria</taxon>
        <taxon>Pseudomonadati</taxon>
        <taxon>Pseudomonadota</taxon>
        <taxon>Alphaproteobacteria</taxon>
        <taxon>Sphingomonadales</taxon>
        <taxon>Erythrobacteraceae</taxon>
        <taxon>Alteriqipengyuania</taxon>
    </lineage>
</organism>
<dbReference type="InterPro" id="IPR005656">
    <property type="entry name" value="MmgE_PrpD"/>
</dbReference>
<dbReference type="InterPro" id="IPR006311">
    <property type="entry name" value="TAT_signal"/>
</dbReference>
<evidence type="ECO:0000256" key="1">
    <source>
        <dbReference type="ARBA" id="ARBA00006174"/>
    </source>
</evidence>
<reference evidence="5 6" key="1">
    <citation type="submission" date="2021-07" db="EMBL/GenBank/DDBJ databases">
        <title>Alteriqipengyuania abyssalis NZ-12B nov, sp.nov isolated from deep sea sponge in pacific ocean.</title>
        <authorList>
            <person name="Tareen S."/>
            <person name="Wink J."/>
        </authorList>
    </citation>
    <scope>NUCLEOTIDE SEQUENCE [LARGE SCALE GENOMIC DNA]</scope>
    <source>
        <strain evidence="5 6">NZ-12B</strain>
    </source>
</reference>
<evidence type="ECO:0000313" key="5">
    <source>
        <dbReference type="EMBL" id="MBY8338083.1"/>
    </source>
</evidence>
<dbReference type="Pfam" id="PF19305">
    <property type="entry name" value="MmgE_PrpD_C"/>
    <property type="match status" value="1"/>
</dbReference>
<evidence type="ECO:0000259" key="3">
    <source>
        <dbReference type="Pfam" id="PF03972"/>
    </source>
</evidence>
<dbReference type="InterPro" id="IPR036148">
    <property type="entry name" value="MmgE/PrpD_sf"/>
</dbReference>
<keyword evidence="2" id="KW-0732">Signal</keyword>
<sequence length="495" mass="52511">MTRRGLIKAGSAAGALAVTAPALAARQATAAPVAEPSEWREITPALTGYIAGARGHRIPGAIRERARLHILDTLAAIVACQPLEAAKLGRSYAAAMSPHGESPILASRQTASPVDAVFASAMTAHAAEINDFIPSAYVQPGPAIVPVALEAARLNGRTGADLVGAVTAGYEIAGRLPKAIGTRNLYLAGLANHGVAPTFGAAAAAAPLMGLSAEQVDHMLAYCAQQASGSWQWLLDVRHVEKAFVFGGMGARNGMQAAQMAKLGYTGVPASFDNENAWFRWRAFQGEGADHASLVEGLHEHYELSLSAMKRYPVGGPTQPAVRALLDLRQTVRPDEVESITVAMPGEAATFERANMPALNIPYLAAIIMLDGRLDFVSAQSLERQESDTAAQAFARKVTVVRDEAQETGEGEDRTESARVTLVRKDGTREERYVAYVPGFPTHPLSKAEVEVKAHELVEPVLGTRKADRLVALCDGLDSAESVDPIIDLMRFESA</sequence>
<feature type="chain" id="PRO_5046779398" evidence="2">
    <location>
        <begin position="25"/>
        <end position="495"/>
    </location>
</feature>
<keyword evidence="6" id="KW-1185">Reference proteome</keyword>
<dbReference type="InterPro" id="IPR042183">
    <property type="entry name" value="MmgE/PrpD_sf_1"/>
</dbReference>
<dbReference type="Gene3D" id="1.10.4100.10">
    <property type="entry name" value="2-methylcitrate dehydratase PrpD"/>
    <property type="match status" value="1"/>
</dbReference>
<dbReference type="Proteomes" id="UP000759298">
    <property type="component" value="Unassembled WGS sequence"/>
</dbReference>
<feature type="domain" description="MmgE/PrpD C-terminal" evidence="4">
    <location>
        <begin position="312"/>
        <end position="470"/>
    </location>
</feature>
<name>A0ABS7PG81_9SPHN</name>
<feature type="domain" description="MmgE/PrpD N-terminal" evidence="3">
    <location>
        <begin position="46"/>
        <end position="281"/>
    </location>
</feature>
<accession>A0ABS7PG81</accession>
<dbReference type="SUPFAM" id="SSF103378">
    <property type="entry name" value="2-methylcitrate dehydratase PrpD"/>
    <property type="match status" value="1"/>
</dbReference>